<evidence type="ECO:0000313" key="7">
    <source>
        <dbReference type="Proteomes" id="UP000274843"/>
    </source>
</evidence>
<dbReference type="GO" id="GO:0046872">
    <property type="term" value="F:metal ion binding"/>
    <property type="evidence" value="ECO:0007669"/>
    <property type="project" value="UniProtKB-KW"/>
</dbReference>
<keyword evidence="7" id="KW-1185">Reference proteome</keyword>
<feature type="domain" description="Metallo-beta-lactamase" evidence="5">
    <location>
        <begin position="32"/>
        <end position="264"/>
    </location>
</feature>
<evidence type="ECO:0000256" key="2">
    <source>
        <dbReference type="ARBA" id="ARBA00022723"/>
    </source>
</evidence>
<dbReference type="CDD" id="cd07742">
    <property type="entry name" value="metallo-hydrolase-like_MBL-fold"/>
    <property type="match status" value="1"/>
</dbReference>
<evidence type="ECO:0000256" key="1">
    <source>
        <dbReference type="ARBA" id="ARBA00007749"/>
    </source>
</evidence>
<gene>
    <name evidence="6" type="ORF">EDD35_4227</name>
</gene>
<proteinExistence type="inferred from homology"/>
<dbReference type="GO" id="GO:0016787">
    <property type="term" value="F:hydrolase activity"/>
    <property type="evidence" value="ECO:0007669"/>
    <property type="project" value="UniProtKB-KW"/>
</dbReference>
<dbReference type="PANTHER" id="PTHR42978">
    <property type="entry name" value="QUORUM-QUENCHING LACTONASE YTNP-RELATED-RELATED"/>
    <property type="match status" value="1"/>
</dbReference>
<organism evidence="6 7">
    <name type="scientific">Amycolatopsis thermoflava</name>
    <dbReference type="NCBI Taxonomy" id="84480"/>
    <lineage>
        <taxon>Bacteria</taxon>
        <taxon>Bacillati</taxon>
        <taxon>Actinomycetota</taxon>
        <taxon>Actinomycetes</taxon>
        <taxon>Pseudonocardiales</taxon>
        <taxon>Pseudonocardiaceae</taxon>
        <taxon>Amycolatopsis</taxon>
        <taxon>Amycolatopsis methanolica group</taxon>
    </lineage>
</organism>
<dbReference type="InterPro" id="IPR001279">
    <property type="entry name" value="Metallo-B-lactamas"/>
</dbReference>
<evidence type="ECO:0000259" key="5">
    <source>
        <dbReference type="SMART" id="SM00849"/>
    </source>
</evidence>
<sequence>MKVHHLNCGTMRPLGGRLIDGRGGFLHRAELVCHCLLVDTGAELVLIETGMGSPAVDRADEWLGAKFVRMVGVRTSVAETAAEQVRRLGYDVEDVRHVVLTHLDLDHAGGLVDFPHATVHVYAEELRALQSPRDAKERLRYKQVHFAHGPQWSSYPDTGEEWFGFGAVRELKGLPPEILLVPLGGHTRGHAGVAVDTGDGWLLHAGDAFFHHGQIDPFRPHATPGLAWFEARVETVPGARRENHRRLRELVRDHGDEVTVLSAHDPWFLKHASRTS</sequence>
<keyword evidence="2" id="KW-0479">Metal-binding</keyword>
<comment type="caution">
    <text evidence="6">The sequence shown here is derived from an EMBL/GenBank/DDBJ whole genome shotgun (WGS) entry which is preliminary data.</text>
</comment>
<evidence type="ECO:0000256" key="3">
    <source>
        <dbReference type="ARBA" id="ARBA00022801"/>
    </source>
</evidence>
<dbReference type="AlphaFoldDB" id="A0A3N2GYV1"/>
<dbReference type="GeneID" id="301845566"/>
<keyword evidence="4" id="KW-0862">Zinc</keyword>
<dbReference type="EMBL" id="RKHY01000001">
    <property type="protein sequence ID" value="ROS41856.1"/>
    <property type="molecule type" value="Genomic_DNA"/>
</dbReference>
<comment type="similarity">
    <text evidence="1">Belongs to the metallo-beta-lactamase superfamily.</text>
</comment>
<accession>A0A3N2GYV1</accession>
<dbReference type="Pfam" id="PF00753">
    <property type="entry name" value="Lactamase_B"/>
    <property type="match status" value="1"/>
</dbReference>
<name>A0A3N2GYV1_9PSEU</name>
<dbReference type="Proteomes" id="UP000274843">
    <property type="component" value="Unassembled WGS sequence"/>
</dbReference>
<keyword evidence="3" id="KW-0378">Hydrolase</keyword>
<evidence type="ECO:0000256" key="4">
    <source>
        <dbReference type="ARBA" id="ARBA00022833"/>
    </source>
</evidence>
<dbReference type="SMART" id="SM00849">
    <property type="entry name" value="Lactamase_B"/>
    <property type="match status" value="1"/>
</dbReference>
<dbReference type="InterPro" id="IPR036866">
    <property type="entry name" value="RibonucZ/Hydroxyglut_hydro"/>
</dbReference>
<dbReference type="RefSeq" id="WP_123684757.1">
    <property type="nucleotide sequence ID" value="NZ_CBDRBM010000016.1"/>
</dbReference>
<dbReference type="SUPFAM" id="SSF56281">
    <property type="entry name" value="Metallo-hydrolase/oxidoreductase"/>
    <property type="match status" value="1"/>
</dbReference>
<evidence type="ECO:0000313" key="6">
    <source>
        <dbReference type="EMBL" id="ROS41856.1"/>
    </source>
</evidence>
<protein>
    <submittedName>
        <fullName evidence="6">Metallo-beta-lactamase superfamily protein</fullName>
    </submittedName>
</protein>
<dbReference type="Gene3D" id="3.60.15.10">
    <property type="entry name" value="Ribonuclease Z/Hydroxyacylglutathione hydrolase-like"/>
    <property type="match status" value="1"/>
</dbReference>
<dbReference type="InterPro" id="IPR051013">
    <property type="entry name" value="MBL_superfamily_lactonases"/>
</dbReference>
<reference evidence="6 7" key="1">
    <citation type="submission" date="2018-11" db="EMBL/GenBank/DDBJ databases">
        <title>Sequencing the genomes of 1000 actinobacteria strains.</title>
        <authorList>
            <person name="Klenk H.-P."/>
        </authorList>
    </citation>
    <scope>NUCLEOTIDE SEQUENCE [LARGE SCALE GENOMIC DNA]</scope>
    <source>
        <strain evidence="6 7">DSM 44348</strain>
    </source>
</reference>
<dbReference type="PANTHER" id="PTHR42978:SF3">
    <property type="entry name" value="BLR3078 PROTEIN"/>
    <property type="match status" value="1"/>
</dbReference>